<dbReference type="Gene3D" id="1.20.120.1910">
    <property type="entry name" value="Cysteine-tRNA ligase, C-terminal anti-codon recognition domain"/>
    <property type="match status" value="1"/>
</dbReference>
<dbReference type="Proteomes" id="UP001165065">
    <property type="component" value="Unassembled WGS sequence"/>
</dbReference>
<keyword evidence="4" id="KW-1185">Reference proteome</keyword>
<feature type="compositionally biased region" description="Polar residues" evidence="1">
    <location>
        <begin position="1"/>
        <end position="16"/>
    </location>
</feature>
<evidence type="ECO:0000313" key="3">
    <source>
        <dbReference type="EMBL" id="GMI38586.1"/>
    </source>
</evidence>
<feature type="domain" description="RAP" evidence="2">
    <location>
        <begin position="648"/>
        <end position="710"/>
    </location>
</feature>
<evidence type="ECO:0000256" key="1">
    <source>
        <dbReference type="SAM" id="MobiDB-lite"/>
    </source>
</evidence>
<organism evidence="3 4">
    <name type="scientific">Triparma columacea</name>
    <dbReference type="NCBI Taxonomy" id="722753"/>
    <lineage>
        <taxon>Eukaryota</taxon>
        <taxon>Sar</taxon>
        <taxon>Stramenopiles</taxon>
        <taxon>Ochrophyta</taxon>
        <taxon>Bolidophyceae</taxon>
        <taxon>Parmales</taxon>
        <taxon>Triparmaceae</taxon>
        <taxon>Triparma</taxon>
    </lineage>
</organism>
<protein>
    <recommendedName>
        <fullName evidence="2">RAP domain-containing protein</fullName>
    </recommendedName>
</protein>
<reference evidence="4" key="1">
    <citation type="journal article" date="2023" name="Commun. Biol.">
        <title>Genome analysis of Parmales, the sister group of diatoms, reveals the evolutionary specialization of diatoms from phago-mixotrophs to photoautotrophs.</title>
        <authorList>
            <person name="Ban H."/>
            <person name="Sato S."/>
            <person name="Yoshikawa S."/>
            <person name="Yamada K."/>
            <person name="Nakamura Y."/>
            <person name="Ichinomiya M."/>
            <person name="Sato N."/>
            <person name="Blanc-Mathieu R."/>
            <person name="Endo H."/>
            <person name="Kuwata A."/>
            <person name="Ogata H."/>
        </authorList>
    </citation>
    <scope>NUCLEOTIDE SEQUENCE [LARGE SCALE GENOMIC DNA]</scope>
</reference>
<accession>A0A9W7G9D5</accession>
<proteinExistence type="predicted"/>
<gene>
    <name evidence="3" type="ORF">TrCOL_g12759</name>
</gene>
<dbReference type="AlphaFoldDB" id="A0A9W7G9D5"/>
<dbReference type="InterPro" id="IPR013584">
    <property type="entry name" value="RAP"/>
</dbReference>
<feature type="region of interest" description="Disordered" evidence="1">
    <location>
        <begin position="1"/>
        <end position="38"/>
    </location>
</feature>
<dbReference type="EMBL" id="BRYA01001084">
    <property type="protein sequence ID" value="GMI38586.1"/>
    <property type="molecule type" value="Genomic_DNA"/>
</dbReference>
<sequence length="723" mass="81448">MADNSNYIENSSTLTKAKTKQQKGEEHEEKHDRDKRAGDLDKKRIEALLFEREKLRSKKLFGRADAIVNYLRSSGVFVDDAKRKWSHASSSTSGPMPLRYGTRRPDRIRARNTKVYGRRHDGGGAEETEEERAYFQIKGAQALKESDLGFLVRKREELSRGEFQRYLNSVILTDLKRNRRYTKALQTHNAFRDSFNSVIYASTLKRLGNFIPVKQNKEMVNTQMFADFLAGIESDMVLSINTYEPRQISAILAGLGEIRSSGGRWRDESISLLDRICDIASTPRVFGSLVETGSSKEMGEAVRGMARARGRRVWGGGRAFGTTKIKAKELVGKACEGKGKWLEGEDCRGYKETNATAVANFMEGCQIMRVRPTPVCTWLHAEAGWFVQDALRRRKARNIVAAAFALASLNDDRYDDGLFELLDSSVLERMRKEIDFHDACKLLWAITVKSSFRPEYSRVSVLWDKIIDDWGAEDGGKYIKTRKDRLVKLSTAEALAPHMQRNSTHRSGKRRFDVVLSSTGSRSSLVRPGQGEEELVGESLALLGTAYAIAEVEGLPLDVAPTDLYETMERAKVEDEALETKRANGVAKVREEIKKQLDEMYGGPTVYQADIDPRSQYDRMWGSEGLSGVKGSKPGFLAIDLGNPEFKIAFEIADYGQMVFDAETGEKGGVDGRTAAKIRLLEKLEWKVVLVDMEEWTRMGGEGRGEEIQKKWIFEQVTNKISV</sequence>
<comment type="caution">
    <text evidence="3">The sequence shown here is derived from an EMBL/GenBank/DDBJ whole genome shotgun (WGS) entry which is preliminary data.</text>
</comment>
<dbReference type="PROSITE" id="PS51286">
    <property type="entry name" value="RAP"/>
    <property type="match status" value="1"/>
</dbReference>
<feature type="compositionally biased region" description="Basic and acidic residues" evidence="1">
    <location>
        <begin position="22"/>
        <end position="38"/>
    </location>
</feature>
<evidence type="ECO:0000259" key="2">
    <source>
        <dbReference type="PROSITE" id="PS51286"/>
    </source>
</evidence>
<name>A0A9W7G9D5_9STRA</name>
<dbReference type="OrthoDB" id="10418390at2759"/>
<evidence type="ECO:0000313" key="4">
    <source>
        <dbReference type="Proteomes" id="UP001165065"/>
    </source>
</evidence>